<protein>
    <submittedName>
        <fullName evidence="1">Uncharacterized protein</fullName>
    </submittedName>
</protein>
<dbReference type="Proteomes" id="UP000184388">
    <property type="component" value="Unassembled WGS sequence"/>
</dbReference>
<name>A0A9X8QSA1_9ACTN</name>
<evidence type="ECO:0000313" key="1">
    <source>
        <dbReference type="EMBL" id="SHL74047.1"/>
    </source>
</evidence>
<reference evidence="2" key="1">
    <citation type="submission" date="2016-11" db="EMBL/GenBank/DDBJ databases">
        <authorList>
            <person name="Jaros S."/>
            <person name="Januszkiewicz K."/>
            <person name="Wedrychowicz H."/>
        </authorList>
    </citation>
    <scope>NUCLEOTIDE SEQUENCE [LARGE SCALE GENOMIC DNA]</scope>
    <source>
        <strain evidence="2">CGMCC 4.3555</strain>
    </source>
</reference>
<sequence>MNATADAFEPVDFSAVVEGDRLRFLTNDNGYGGRGTYRRTGTVVRVTGKTVKVSCDDGTSGTLRHADWRARSPQRASGAECACTRRFER</sequence>
<proteinExistence type="predicted"/>
<gene>
    <name evidence="1" type="ORF">SAMN05216268_10636</name>
</gene>
<dbReference type="AlphaFoldDB" id="A0A9X8QSA1"/>
<comment type="caution">
    <text evidence="1">The sequence shown here is derived from an EMBL/GenBank/DDBJ whole genome shotgun (WGS) entry which is preliminary data.</text>
</comment>
<dbReference type="RefSeq" id="WP_073444582.1">
    <property type="nucleotide sequence ID" value="NZ_FRBK01000006.1"/>
</dbReference>
<accession>A0A9X8QSA1</accession>
<evidence type="ECO:0000313" key="2">
    <source>
        <dbReference type="Proteomes" id="UP000184388"/>
    </source>
</evidence>
<dbReference type="EMBL" id="FRBK01000006">
    <property type="protein sequence ID" value="SHL74047.1"/>
    <property type="molecule type" value="Genomic_DNA"/>
</dbReference>
<organism evidence="1 2">
    <name type="scientific">Streptomyces yunnanensis</name>
    <dbReference type="NCBI Taxonomy" id="156453"/>
    <lineage>
        <taxon>Bacteria</taxon>
        <taxon>Bacillati</taxon>
        <taxon>Actinomycetota</taxon>
        <taxon>Actinomycetes</taxon>
        <taxon>Kitasatosporales</taxon>
        <taxon>Streptomycetaceae</taxon>
        <taxon>Streptomyces</taxon>
    </lineage>
</organism>